<protein>
    <submittedName>
        <fullName evidence="3">Uncharacterized protein</fullName>
    </submittedName>
</protein>
<feature type="compositionally biased region" description="Gly residues" evidence="1">
    <location>
        <begin position="285"/>
        <end position="303"/>
    </location>
</feature>
<feature type="region of interest" description="Disordered" evidence="1">
    <location>
        <begin position="273"/>
        <end position="311"/>
    </location>
</feature>
<feature type="transmembrane region" description="Helical" evidence="2">
    <location>
        <begin position="39"/>
        <end position="64"/>
    </location>
</feature>
<evidence type="ECO:0000313" key="3">
    <source>
        <dbReference type="EMBL" id="RCK68765.1"/>
    </source>
</evidence>
<feature type="transmembrane region" description="Helical" evidence="2">
    <location>
        <begin position="7"/>
        <end position="27"/>
    </location>
</feature>
<organism evidence="3 4">
    <name type="scientific">Desertihabitans brevis</name>
    <dbReference type="NCBI Taxonomy" id="2268447"/>
    <lineage>
        <taxon>Bacteria</taxon>
        <taxon>Bacillati</taxon>
        <taxon>Actinomycetota</taxon>
        <taxon>Actinomycetes</taxon>
        <taxon>Propionibacteriales</taxon>
        <taxon>Propionibacteriaceae</taxon>
        <taxon>Desertihabitans</taxon>
    </lineage>
</organism>
<dbReference type="EMBL" id="QOUI01000009">
    <property type="protein sequence ID" value="RCK68765.1"/>
    <property type="molecule type" value="Genomic_DNA"/>
</dbReference>
<accession>A0A367YS97</accession>
<dbReference type="AlphaFoldDB" id="A0A367YS97"/>
<evidence type="ECO:0000256" key="1">
    <source>
        <dbReference type="SAM" id="MobiDB-lite"/>
    </source>
</evidence>
<keyword evidence="2" id="KW-1133">Transmembrane helix</keyword>
<comment type="caution">
    <text evidence="3">The sequence shown here is derived from an EMBL/GenBank/DDBJ whole genome shotgun (WGS) entry which is preliminary data.</text>
</comment>
<dbReference type="Proteomes" id="UP000252770">
    <property type="component" value="Unassembled WGS sequence"/>
</dbReference>
<dbReference type="RefSeq" id="WP_114127391.1">
    <property type="nucleotide sequence ID" value="NZ_QOUI01000009.1"/>
</dbReference>
<keyword evidence="2" id="KW-0812">Transmembrane</keyword>
<reference evidence="3 4" key="1">
    <citation type="submission" date="2018-07" db="EMBL/GenBank/DDBJ databases">
        <title>Desertimonas flava gen. nov. sp. nov.</title>
        <authorList>
            <person name="Liu S."/>
        </authorList>
    </citation>
    <scope>NUCLEOTIDE SEQUENCE [LARGE SCALE GENOMIC DNA]</scope>
    <source>
        <strain evidence="3 4">16Sb5-5</strain>
    </source>
</reference>
<gene>
    <name evidence="3" type="ORF">DT076_14380</name>
</gene>
<keyword evidence="4" id="KW-1185">Reference proteome</keyword>
<evidence type="ECO:0000313" key="4">
    <source>
        <dbReference type="Proteomes" id="UP000252770"/>
    </source>
</evidence>
<evidence type="ECO:0000256" key="2">
    <source>
        <dbReference type="SAM" id="Phobius"/>
    </source>
</evidence>
<keyword evidence="2" id="KW-0472">Membrane</keyword>
<name>A0A367YS97_9ACTN</name>
<sequence length="311" mass="33317">MRHLRWIVPAVIGVVLFVVPLAVAVRLNSGPEMSSDESLLFLGMGIVWFVGPLVCLIVTIVQAVTVQAETRRRRAWQQEQQTLGQTPEGIAHWRRVAADLRAQLLAGQAPPSVAVWPVTLRPGENACYDVILRYARFYGTDVSYQHGSTFAFGRPGFVAAAVAATAIGNHRRRAAAQRMAAAQWRETQLTRVVVTDQRVVCDLGGRWLTFDYTAMSAVWPDVSGDAFVAAFHATEPLLLDGPASDVVSVLALAALHGPQGLREHPGLRELDVVGSAPELDPGPEAAGGRGGGRPAGPRDGQGGTHPSIFDA</sequence>
<proteinExistence type="predicted"/>